<accession>A0A6H0XK63</accession>
<keyword evidence="9 15" id="KW-0442">Lipid degradation</keyword>
<feature type="region of interest" description="Disordered" evidence="17">
    <location>
        <begin position="309"/>
        <end position="396"/>
    </location>
</feature>
<dbReference type="InterPro" id="IPR002641">
    <property type="entry name" value="PNPLA_dom"/>
</dbReference>
<sequence length="1537" mass="171083">MRLSATARLRIYWLRAAIYQAWADTNTRMELSSANVDPMVKDLSATATSHAASLVRNITNTTAQAASGMLGSTVYTSVTFVPRLLYWIISFITITLPTWLFSFLSTSLTFTMNMTTILLFLAVVVSTISWFVRYRLLNMYSRLPPEPQRTEPQVEVFPETQERDSKPGLSNYFDEFLSAIKVFGYLERPVFHELTRTMQTRKLLAGETLLLEEEKGFCIVVDGLVQIFVKSGKESAESNESAITDDEAGEEQSEGSRTYQLLTEVRNGAPMSSLFSILALFTENVKLRHESDSVEHGDVASIRHSALSSVNFGGSSRTPDGTRYHSPSTWNHTVPRSDSRHRTLSNLASNGTYMRDPPPLVLDNLSDHNGNASRRTSDLHNGNRHRHHARKQASAHPDIVARATVDTTIAIIPATAFHRLTRIYPKATAHIVQVILTRLQRVTLATGHAYLGLTSEVLRTEKLMNKYTTYDLPAFLHGEALDRLKEKFRKEQERIPKDESMKGIALHNPHIMARRRSSTNLRREVAISARIAAKKDIAQSARLQKSSTDDKARVSAGDLLTNIHAARHPRQLDLHISEPYSTTDAIDGIDLSSMQKPEHSFDVHKSPRAYLVRQQSMDGDILFRKCIMECMAKAIGLTNVAQGRTESVAASPRINSWDSKRQTAIFNNAFGMMDMYEGSTDGDTESIASASAFSSTGLSDVLEDMRNEVEIVYFPKDAVLVEEGERNPGLYYVIDGFLDVNVTQSQEGDVNMLGSDELSSGIEAAKLLNPRLRRQSQVNSFTKLPSDTQTKRKPNKSLFLIKPGGLAGYLGTVSSHRSFVNVTAKTDVFVGFLPRASVEKIVERNPVVLLTMAKRLATLLPRLIMHIDFALEWVQVNAGQMIYHQDDDSDAIYIVLNGRLRAIQEGKDGQMKVIGEFGQGDSVGELEVLTESRRPGTLHAIRDTELAKLPKTLFNSLAQEHPGITIKVSKIIAARMRSLIEGPNAETNVELKMSVPRPKVTSTHNLRTVAIVPCTTGVPVVEFGRRLQHALHQVGTTNGVTSLDQASILGHLGRHAFNRLGKLKLSQYLADLEEKYGLVLYIADTSVKSPWTMTCIAQADCIYLVGVAGASPSIGEYERVLLTTKTTARKELVLLHPERYCPAGLTRQWLRNRPWVNGGHHHVQMAVRNETEQATPPTKKIGNRIKQRVQILQAEIQKYTSQRIRQTPLYAAETPYKGDFHRLARILCGKSVGLVLGGGGARGIAHVGIIRALEEAGIPIDLVGGTSIGSFIGALYAQDADIVPMYGRAKRFAGRMASMWRFVLDATYPSASYTTGHEFNRGIFKTFGNKQIEDCWLEFYCNTTNISKSRLEVHTSGYVWRYVRASMSLAGLLPPLCDDGDMLLDGGYVDNLTVSYMKGLGADIIFAIDVGSLDDDNPQTYGDSLSGIWASLNRWNPFSSIPNPPTLSEIQARLAYVSSYENLERAKAIPGVKYLRPPIEHYGTLEFGKFDEIYQVGYQYGKRYLAELRAEGVLPFMEETEAKKNLRRTMAPRRASI</sequence>
<dbReference type="Pfam" id="PF00027">
    <property type="entry name" value="cNMP_binding"/>
    <property type="match status" value="1"/>
</dbReference>
<dbReference type="InterPro" id="IPR050301">
    <property type="entry name" value="NTE"/>
</dbReference>
<dbReference type="PANTHER" id="PTHR14226:SF29">
    <property type="entry name" value="NEUROPATHY TARGET ESTERASE SWS"/>
    <property type="match status" value="1"/>
</dbReference>
<evidence type="ECO:0000256" key="3">
    <source>
        <dbReference type="ARBA" id="ARBA00013274"/>
    </source>
</evidence>
<feature type="domain" description="PNPLA" evidence="19">
    <location>
        <begin position="1234"/>
        <end position="1398"/>
    </location>
</feature>
<dbReference type="GO" id="GO:0016042">
    <property type="term" value="P:lipid catabolic process"/>
    <property type="evidence" value="ECO:0007669"/>
    <property type="project" value="UniProtKB-UniRule"/>
</dbReference>
<dbReference type="InterPro" id="IPR000595">
    <property type="entry name" value="cNMP-bd_dom"/>
</dbReference>
<dbReference type="InterPro" id="IPR018490">
    <property type="entry name" value="cNMP-bd_dom_sf"/>
</dbReference>
<feature type="short sequence motif" description="DGA/G" evidence="15">
    <location>
        <begin position="1385"/>
        <end position="1387"/>
    </location>
</feature>
<gene>
    <name evidence="20" type="ORF">AMS68_000631</name>
</gene>
<evidence type="ECO:0000256" key="15">
    <source>
        <dbReference type="PROSITE-ProRule" id="PRU01161"/>
    </source>
</evidence>
<evidence type="ECO:0000256" key="14">
    <source>
        <dbReference type="ARBA" id="ARBA00049531"/>
    </source>
</evidence>
<dbReference type="Proteomes" id="UP000503462">
    <property type="component" value="Chromosome 1"/>
</dbReference>
<feature type="transmembrane region" description="Helical" evidence="16">
    <location>
        <begin position="110"/>
        <end position="132"/>
    </location>
</feature>
<evidence type="ECO:0000256" key="12">
    <source>
        <dbReference type="ARBA" id="ARBA00023136"/>
    </source>
</evidence>
<name>A0A6H0XK63_9PEZI</name>
<reference evidence="20 21" key="1">
    <citation type="journal article" date="2016" name="Sci. Rep.">
        <title>Peltaster fructicola genome reveals evolution from an invasive phytopathogen to an ectophytic parasite.</title>
        <authorList>
            <person name="Xu C."/>
            <person name="Chen H."/>
            <person name="Gleason M.L."/>
            <person name="Xu J.R."/>
            <person name="Liu H."/>
            <person name="Zhang R."/>
            <person name="Sun G."/>
        </authorList>
    </citation>
    <scope>NUCLEOTIDE SEQUENCE [LARGE SCALE GENOMIC DNA]</scope>
    <source>
        <strain evidence="20 21">LNHT1506</strain>
    </source>
</reference>
<dbReference type="Pfam" id="PF24179">
    <property type="entry name" value="NTE_Ploop"/>
    <property type="match status" value="1"/>
</dbReference>
<comment type="catalytic activity">
    <reaction evidence="14 16">
        <text>a 1-acyl-sn-glycero-3-phosphocholine + H2O = sn-glycerol 3-phosphocholine + a fatty acid + H(+)</text>
        <dbReference type="Rhea" id="RHEA:15177"/>
        <dbReference type="ChEBI" id="CHEBI:15377"/>
        <dbReference type="ChEBI" id="CHEBI:15378"/>
        <dbReference type="ChEBI" id="CHEBI:16870"/>
        <dbReference type="ChEBI" id="CHEBI:28868"/>
        <dbReference type="ChEBI" id="CHEBI:58168"/>
        <dbReference type="EC" id="3.1.1.5"/>
    </reaction>
</comment>
<dbReference type="SMART" id="SM00100">
    <property type="entry name" value="cNMP"/>
    <property type="match status" value="1"/>
</dbReference>
<keyword evidence="6" id="KW-0677">Repeat</keyword>
<evidence type="ECO:0000259" key="18">
    <source>
        <dbReference type="PROSITE" id="PS50042"/>
    </source>
</evidence>
<evidence type="ECO:0000313" key="21">
    <source>
        <dbReference type="Proteomes" id="UP000503462"/>
    </source>
</evidence>
<dbReference type="GO" id="GO:0004622">
    <property type="term" value="F:phosphatidylcholine lysophospholipase activity"/>
    <property type="evidence" value="ECO:0007669"/>
    <property type="project" value="UniProtKB-EC"/>
</dbReference>
<dbReference type="Gene3D" id="3.40.1090.10">
    <property type="entry name" value="Cytosolic phospholipase A2 catalytic domain"/>
    <property type="match status" value="2"/>
</dbReference>
<dbReference type="FunFam" id="3.40.1090.10:FF:000013">
    <property type="entry name" value="Lysophospholipase NTE1"/>
    <property type="match status" value="1"/>
</dbReference>
<feature type="active site" description="Nucleophile" evidence="15">
    <location>
        <position position="1267"/>
    </location>
</feature>
<organism evidence="20 21">
    <name type="scientific">Peltaster fructicola</name>
    <dbReference type="NCBI Taxonomy" id="286661"/>
    <lineage>
        <taxon>Eukaryota</taxon>
        <taxon>Fungi</taxon>
        <taxon>Dikarya</taxon>
        <taxon>Ascomycota</taxon>
        <taxon>Pezizomycotina</taxon>
        <taxon>Dothideomycetes</taxon>
        <taxon>Dothideomycetes incertae sedis</taxon>
        <taxon>Peltaster</taxon>
    </lineage>
</organism>
<dbReference type="Gene3D" id="2.60.120.10">
    <property type="entry name" value="Jelly Rolls"/>
    <property type="match status" value="3"/>
</dbReference>
<evidence type="ECO:0000256" key="13">
    <source>
        <dbReference type="ARBA" id="ARBA00024965"/>
    </source>
</evidence>
<dbReference type="InterPro" id="IPR014710">
    <property type="entry name" value="RmlC-like_jellyroll"/>
</dbReference>
<proteinExistence type="inferred from homology"/>
<evidence type="ECO:0000256" key="16">
    <source>
        <dbReference type="RuleBase" id="RU362043"/>
    </source>
</evidence>
<feature type="compositionally biased region" description="Acidic residues" evidence="17">
    <location>
        <begin position="243"/>
        <end position="253"/>
    </location>
</feature>
<dbReference type="GO" id="GO:0005789">
    <property type="term" value="C:endoplasmic reticulum membrane"/>
    <property type="evidence" value="ECO:0007669"/>
    <property type="project" value="UniProtKB-SubCell"/>
</dbReference>
<comment type="subcellular location">
    <subcellularLocation>
        <location evidence="1">Endoplasmic reticulum membrane</location>
        <topology evidence="1">Multi-pass membrane protein</topology>
    </subcellularLocation>
</comment>
<feature type="compositionally biased region" description="Basic residues" evidence="17">
    <location>
        <begin position="382"/>
        <end position="393"/>
    </location>
</feature>
<evidence type="ECO:0000259" key="19">
    <source>
        <dbReference type="PROSITE" id="PS51635"/>
    </source>
</evidence>
<feature type="compositionally biased region" description="Polar residues" evidence="17">
    <location>
        <begin position="309"/>
        <end position="334"/>
    </location>
</feature>
<comment type="function">
    <text evidence="13">Intracellular phospholipase B that catalyzes the double deacylation of phosphatidylcholine (PC) to glycerophosphocholine (GroPCho). Plays an important role in membrane lipid homeostasis. Responsible for the rapid PC turnover in response to inositol, elevated temperatures, or when choline is present in the growth medium.</text>
</comment>
<evidence type="ECO:0000256" key="6">
    <source>
        <dbReference type="ARBA" id="ARBA00022737"/>
    </source>
</evidence>
<dbReference type="FunFam" id="2.60.120.10:FF:000062">
    <property type="entry name" value="Lysophospholipase NTE1"/>
    <property type="match status" value="1"/>
</dbReference>
<evidence type="ECO:0000313" key="20">
    <source>
        <dbReference type="EMBL" id="QIW95113.1"/>
    </source>
</evidence>
<dbReference type="CDD" id="cd00038">
    <property type="entry name" value="CAP_ED"/>
    <property type="match status" value="2"/>
</dbReference>
<dbReference type="Pfam" id="PF01734">
    <property type="entry name" value="Patatin"/>
    <property type="match status" value="1"/>
</dbReference>
<feature type="active site" description="Proton acceptor" evidence="15">
    <location>
        <position position="1385"/>
    </location>
</feature>
<dbReference type="OrthoDB" id="421051at2759"/>
<keyword evidence="11 15" id="KW-0443">Lipid metabolism</keyword>
<feature type="transmembrane region" description="Helical" evidence="16">
    <location>
        <begin position="84"/>
        <end position="104"/>
    </location>
</feature>
<evidence type="ECO:0000256" key="1">
    <source>
        <dbReference type="ARBA" id="ARBA00004477"/>
    </source>
</evidence>
<feature type="short sequence motif" description="GXGXXG" evidence="15">
    <location>
        <begin position="1238"/>
        <end position="1243"/>
    </location>
</feature>
<dbReference type="InterPro" id="IPR016035">
    <property type="entry name" value="Acyl_Trfase/lysoPLipase"/>
</dbReference>
<keyword evidence="8 16" id="KW-0256">Endoplasmic reticulum</keyword>
<keyword evidence="21" id="KW-1185">Reference proteome</keyword>
<protein>
    <recommendedName>
        <fullName evidence="4 16">Lysophospholipase NTE1</fullName>
        <ecNumber evidence="3 16">3.1.1.5</ecNumber>
    </recommendedName>
    <alternativeName>
        <fullName evidence="16">Intracellular phospholipase B</fullName>
    </alternativeName>
</protein>
<evidence type="ECO:0000256" key="7">
    <source>
        <dbReference type="ARBA" id="ARBA00022801"/>
    </source>
</evidence>
<evidence type="ECO:0000256" key="10">
    <source>
        <dbReference type="ARBA" id="ARBA00022989"/>
    </source>
</evidence>
<dbReference type="InterPro" id="IPR001423">
    <property type="entry name" value="LysoPLipase_patatin_CS"/>
</dbReference>
<dbReference type="PANTHER" id="PTHR14226">
    <property type="entry name" value="NEUROPATHY TARGET ESTERASE/SWISS CHEESE D.MELANOGASTER"/>
    <property type="match status" value="1"/>
</dbReference>
<comment type="similarity">
    <text evidence="2 16">Belongs to the NTE family.</text>
</comment>
<keyword evidence="5 16" id="KW-0812">Transmembrane</keyword>
<keyword evidence="10 16" id="KW-1133">Transmembrane helix</keyword>
<dbReference type="EMBL" id="CP051139">
    <property type="protein sequence ID" value="QIW95113.1"/>
    <property type="molecule type" value="Genomic_DNA"/>
</dbReference>
<dbReference type="SUPFAM" id="SSF52151">
    <property type="entry name" value="FabD/lysophospholipase-like"/>
    <property type="match status" value="1"/>
</dbReference>
<dbReference type="PROSITE" id="PS51635">
    <property type="entry name" value="PNPLA"/>
    <property type="match status" value="1"/>
</dbReference>
<evidence type="ECO:0000256" key="5">
    <source>
        <dbReference type="ARBA" id="ARBA00022692"/>
    </source>
</evidence>
<dbReference type="PROSITE" id="PS01237">
    <property type="entry name" value="UPF0028"/>
    <property type="match status" value="1"/>
</dbReference>
<keyword evidence="7 15" id="KW-0378">Hydrolase</keyword>
<dbReference type="PROSITE" id="PS50042">
    <property type="entry name" value="CNMP_BINDING_3"/>
    <property type="match status" value="2"/>
</dbReference>
<evidence type="ECO:0000256" key="2">
    <source>
        <dbReference type="ARBA" id="ARBA00006636"/>
    </source>
</evidence>
<dbReference type="InterPro" id="IPR056556">
    <property type="entry name" value="NTE1_P-loop_dom"/>
</dbReference>
<feature type="short sequence motif" description="GXSXG" evidence="15">
    <location>
        <begin position="1265"/>
        <end position="1269"/>
    </location>
</feature>
<evidence type="ECO:0000256" key="9">
    <source>
        <dbReference type="ARBA" id="ARBA00022963"/>
    </source>
</evidence>
<dbReference type="FunFam" id="3.40.1090.10:FF:000007">
    <property type="entry name" value="Lysophospholipase NTE1"/>
    <property type="match status" value="1"/>
</dbReference>
<keyword evidence="12 16" id="KW-0472">Membrane</keyword>
<feature type="domain" description="Cyclic nucleotide-binding" evidence="18">
    <location>
        <begin position="855"/>
        <end position="957"/>
    </location>
</feature>
<feature type="domain" description="Cyclic nucleotide-binding" evidence="18">
    <location>
        <begin position="702"/>
        <end position="771"/>
    </location>
</feature>
<feature type="region of interest" description="Disordered" evidence="17">
    <location>
        <begin position="236"/>
        <end position="257"/>
    </location>
</feature>
<dbReference type="SUPFAM" id="SSF51206">
    <property type="entry name" value="cAMP-binding domain-like"/>
    <property type="match status" value="3"/>
</dbReference>
<evidence type="ECO:0000256" key="8">
    <source>
        <dbReference type="ARBA" id="ARBA00022824"/>
    </source>
</evidence>
<evidence type="ECO:0000256" key="17">
    <source>
        <dbReference type="SAM" id="MobiDB-lite"/>
    </source>
</evidence>
<dbReference type="EC" id="3.1.1.5" evidence="3 16"/>
<evidence type="ECO:0000256" key="4">
    <source>
        <dbReference type="ARBA" id="ARBA00018317"/>
    </source>
</evidence>
<evidence type="ECO:0000256" key="11">
    <source>
        <dbReference type="ARBA" id="ARBA00023098"/>
    </source>
</evidence>
<dbReference type="GO" id="GO:0046470">
    <property type="term" value="P:phosphatidylcholine metabolic process"/>
    <property type="evidence" value="ECO:0007669"/>
    <property type="project" value="InterPro"/>
</dbReference>